<name>A0A9W6BLA4_9CHLO</name>
<dbReference type="AlphaFoldDB" id="A0A9W6BLA4"/>
<keyword evidence="3" id="KW-1185">Reference proteome</keyword>
<sequence length="117" mass="12708">MWWKRCCGRAADAVVAAVVVLQRLAQPRRRPQMQRRQRPQQQQQQASATDGSDGPPRALAVEFPPPCGHGTPCPAGSLPGRLATRPDQLNQHRPKGWPGLPGDLAPSQPRTLVPGIT</sequence>
<protein>
    <submittedName>
        <fullName evidence="2">Uncharacterized protein</fullName>
    </submittedName>
</protein>
<accession>A0A9W6BLA4</accession>
<evidence type="ECO:0000256" key="1">
    <source>
        <dbReference type="SAM" id="MobiDB-lite"/>
    </source>
</evidence>
<dbReference type="EMBL" id="BRXU01000009">
    <property type="protein sequence ID" value="GLC54272.1"/>
    <property type="molecule type" value="Genomic_DNA"/>
</dbReference>
<comment type="caution">
    <text evidence="2">The sequence shown here is derived from an EMBL/GenBank/DDBJ whole genome shotgun (WGS) entry which is preliminary data.</text>
</comment>
<organism evidence="2 3">
    <name type="scientific">Pleodorina starrii</name>
    <dbReference type="NCBI Taxonomy" id="330485"/>
    <lineage>
        <taxon>Eukaryota</taxon>
        <taxon>Viridiplantae</taxon>
        <taxon>Chlorophyta</taxon>
        <taxon>core chlorophytes</taxon>
        <taxon>Chlorophyceae</taxon>
        <taxon>CS clade</taxon>
        <taxon>Chlamydomonadales</taxon>
        <taxon>Volvocaceae</taxon>
        <taxon>Pleodorina</taxon>
    </lineage>
</organism>
<evidence type="ECO:0000313" key="2">
    <source>
        <dbReference type="EMBL" id="GLC54272.1"/>
    </source>
</evidence>
<evidence type="ECO:0000313" key="3">
    <source>
        <dbReference type="Proteomes" id="UP001165080"/>
    </source>
</evidence>
<proteinExistence type="predicted"/>
<feature type="region of interest" description="Disordered" evidence="1">
    <location>
        <begin position="24"/>
        <end position="117"/>
    </location>
</feature>
<reference evidence="2 3" key="1">
    <citation type="journal article" date="2023" name="Commun. Biol.">
        <title>Reorganization of the ancestral sex-determining regions during the evolution of trioecy in Pleodorina starrii.</title>
        <authorList>
            <person name="Takahashi K."/>
            <person name="Suzuki S."/>
            <person name="Kawai-Toyooka H."/>
            <person name="Yamamoto K."/>
            <person name="Hamaji T."/>
            <person name="Ootsuki R."/>
            <person name="Yamaguchi H."/>
            <person name="Kawachi M."/>
            <person name="Higashiyama T."/>
            <person name="Nozaki H."/>
        </authorList>
    </citation>
    <scope>NUCLEOTIDE SEQUENCE [LARGE SCALE GENOMIC DNA]</scope>
    <source>
        <strain evidence="2 3">NIES-4479</strain>
    </source>
</reference>
<feature type="compositionally biased region" description="Basic residues" evidence="1">
    <location>
        <begin position="26"/>
        <end position="38"/>
    </location>
</feature>
<dbReference type="Proteomes" id="UP001165080">
    <property type="component" value="Unassembled WGS sequence"/>
</dbReference>
<gene>
    <name evidence="2" type="primary">PLEST001743</name>
    <name evidence="2" type="ORF">PLESTB_000842100</name>
</gene>